<evidence type="ECO:0000313" key="6">
    <source>
        <dbReference type="Proteomes" id="UP000676386"/>
    </source>
</evidence>
<keyword evidence="6" id="KW-1185">Reference proteome</keyword>
<gene>
    <name evidence="5" type="ORF">KE626_24210</name>
</gene>
<dbReference type="InterPro" id="IPR058649">
    <property type="entry name" value="CzcB_C"/>
</dbReference>
<dbReference type="SUPFAM" id="SSF111369">
    <property type="entry name" value="HlyD-like secretion proteins"/>
    <property type="match status" value="1"/>
</dbReference>
<organism evidence="5 6">
    <name type="scientific">Chitinophaga hostae</name>
    <dbReference type="NCBI Taxonomy" id="2831022"/>
    <lineage>
        <taxon>Bacteria</taxon>
        <taxon>Pseudomonadati</taxon>
        <taxon>Bacteroidota</taxon>
        <taxon>Chitinophagia</taxon>
        <taxon>Chitinophagales</taxon>
        <taxon>Chitinophagaceae</taxon>
        <taxon>Chitinophaga</taxon>
    </lineage>
</organism>
<protein>
    <submittedName>
        <fullName evidence="5">Efflux RND transporter periplasmic adaptor subunit</fullName>
    </submittedName>
</protein>
<dbReference type="InterPro" id="IPR058792">
    <property type="entry name" value="Beta-barrel_RND_2"/>
</dbReference>
<comment type="caution">
    <text evidence="5">The sequence shown here is derived from an EMBL/GenBank/DDBJ whole genome shotgun (WGS) entry which is preliminary data.</text>
</comment>
<evidence type="ECO:0000256" key="2">
    <source>
        <dbReference type="ARBA" id="ARBA00022448"/>
    </source>
</evidence>
<evidence type="ECO:0000256" key="1">
    <source>
        <dbReference type="ARBA" id="ARBA00009477"/>
    </source>
</evidence>
<dbReference type="PROSITE" id="PS51257">
    <property type="entry name" value="PROKAR_LIPOPROTEIN"/>
    <property type="match status" value="1"/>
</dbReference>
<sequence length="367" mass="39822">MKTRLIAVGMLTAAACHPLKKEEAAATIHPQGDTIILPAGSPLQQKLSIQEVRSAPYSRQLSTAGTVRAIPTQYAEIAPPFQGRVTRSFLYLGMKTQPGTPLFEISSPDFIAAQKVFFQEKTQLQQAERTWKRQQDLLANGVGTQKDLEEAQTAYEVEKKEYENAVMAIRIFKASPDQLSLGQPLVVRAPLAGEVIDNKVVMGQFIKDDAAGVATVADLSAVWIAGQVKEKDIRFIRTGNECNIDVMALPGVLLKGKVYHINAVVDEDTRSVSVLIAVPNPGYALKPGMYVTVHFTDQPVSALQIPATALLQANDAPYVFVAVAAGRFVKRTVTINGNNNNNVVVTAGLQPREKIVSEGGFYLPAIK</sequence>
<dbReference type="EMBL" id="JAGTXB010000014">
    <property type="protein sequence ID" value="MBS0030453.1"/>
    <property type="molecule type" value="Genomic_DNA"/>
</dbReference>
<dbReference type="Pfam" id="PF25954">
    <property type="entry name" value="Beta-barrel_RND_2"/>
    <property type="match status" value="1"/>
</dbReference>
<reference evidence="5 6" key="1">
    <citation type="submission" date="2021-04" db="EMBL/GenBank/DDBJ databases">
        <title>Chitinophaga sp. nov., isolated from the rhizosphere soil.</title>
        <authorList>
            <person name="He S."/>
        </authorList>
    </citation>
    <scope>NUCLEOTIDE SEQUENCE [LARGE SCALE GENOMIC DNA]</scope>
    <source>
        <strain evidence="5 6">2R12</strain>
    </source>
</reference>
<proteinExistence type="inferred from homology"/>
<feature type="domain" description="CzcB-like C-terminal circularly permuted SH3-like" evidence="4">
    <location>
        <begin position="304"/>
        <end position="363"/>
    </location>
</feature>
<evidence type="ECO:0000313" key="5">
    <source>
        <dbReference type="EMBL" id="MBS0030453.1"/>
    </source>
</evidence>
<comment type="similarity">
    <text evidence="1">Belongs to the membrane fusion protein (MFP) (TC 8.A.1) family.</text>
</comment>
<dbReference type="Gene3D" id="1.10.287.470">
    <property type="entry name" value="Helix hairpin bin"/>
    <property type="match status" value="1"/>
</dbReference>
<dbReference type="Proteomes" id="UP000676386">
    <property type="component" value="Unassembled WGS sequence"/>
</dbReference>
<dbReference type="Gene3D" id="2.40.420.20">
    <property type="match status" value="1"/>
</dbReference>
<dbReference type="RefSeq" id="WP_211975591.1">
    <property type="nucleotide sequence ID" value="NZ_JAGTXB010000014.1"/>
</dbReference>
<dbReference type="Pfam" id="PF25975">
    <property type="entry name" value="CzcB_C"/>
    <property type="match status" value="1"/>
</dbReference>
<dbReference type="NCBIfam" id="TIGR01730">
    <property type="entry name" value="RND_mfp"/>
    <property type="match status" value="1"/>
</dbReference>
<keyword evidence="2" id="KW-0813">Transport</keyword>
<evidence type="ECO:0000259" key="4">
    <source>
        <dbReference type="Pfam" id="PF25975"/>
    </source>
</evidence>
<dbReference type="InterPro" id="IPR006143">
    <property type="entry name" value="RND_pump_MFP"/>
</dbReference>
<name>A0ABS5J5G0_9BACT</name>
<accession>A0ABS5J5G0</accession>
<dbReference type="Gene3D" id="2.40.30.170">
    <property type="match status" value="1"/>
</dbReference>
<feature type="domain" description="CusB-like beta-barrel" evidence="3">
    <location>
        <begin position="222"/>
        <end position="298"/>
    </location>
</feature>
<dbReference type="PANTHER" id="PTHR30097">
    <property type="entry name" value="CATION EFFLUX SYSTEM PROTEIN CUSB"/>
    <property type="match status" value="1"/>
</dbReference>
<evidence type="ECO:0000259" key="3">
    <source>
        <dbReference type="Pfam" id="PF25954"/>
    </source>
</evidence>
<dbReference type="PANTHER" id="PTHR30097:SF16">
    <property type="entry name" value="CATION EFFLUX SYSTEM (CZCB-LIKE)"/>
    <property type="match status" value="1"/>
</dbReference>
<dbReference type="InterPro" id="IPR051909">
    <property type="entry name" value="MFP_Cation_Efflux"/>
</dbReference>